<protein>
    <submittedName>
        <fullName evidence="1">Uncharacterized protein</fullName>
    </submittedName>
</protein>
<reference evidence="1" key="1">
    <citation type="submission" date="2020-05" db="EMBL/GenBank/DDBJ databases">
        <title>WGS assembly of Panicum virgatum.</title>
        <authorList>
            <person name="Lovell J.T."/>
            <person name="Jenkins J."/>
            <person name="Shu S."/>
            <person name="Juenger T.E."/>
            <person name="Schmutz J."/>
        </authorList>
    </citation>
    <scope>NUCLEOTIDE SEQUENCE</scope>
    <source>
        <strain evidence="1">AP13</strain>
    </source>
</reference>
<evidence type="ECO:0000313" key="2">
    <source>
        <dbReference type="Proteomes" id="UP000823388"/>
    </source>
</evidence>
<accession>A0A8T0Q8Y4</accession>
<name>A0A8T0Q8Y4_PANVG</name>
<organism evidence="1 2">
    <name type="scientific">Panicum virgatum</name>
    <name type="common">Blackwell switchgrass</name>
    <dbReference type="NCBI Taxonomy" id="38727"/>
    <lineage>
        <taxon>Eukaryota</taxon>
        <taxon>Viridiplantae</taxon>
        <taxon>Streptophyta</taxon>
        <taxon>Embryophyta</taxon>
        <taxon>Tracheophyta</taxon>
        <taxon>Spermatophyta</taxon>
        <taxon>Magnoliopsida</taxon>
        <taxon>Liliopsida</taxon>
        <taxon>Poales</taxon>
        <taxon>Poaceae</taxon>
        <taxon>PACMAD clade</taxon>
        <taxon>Panicoideae</taxon>
        <taxon>Panicodae</taxon>
        <taxon>Paniceae</taxon>
        <taxon>Panicinae</taxon>
        <taxon>Panicum</taxon>
        <taxon>Panicum sect. Hiantes</taxon>
    </lineage>
</organism>
<dbReference type="Proteomes" id="UP000823388">
    <property type="component" value="Chromosome 7K"/>
</dbReference>
<comment type="caution">
    <text evidence="1">The sequence shown here is derived from an EMBL/GenBank/DDBJ whole genome shotgun (WGS) entry which is preliminary data.</text>
</comment>
<dbReference type="EMBL" id="CM029049">
    <property type="protein sequence ID" value="KAG2571397.1"/>
    <property type="molecule type" value="Genomic_DNA"/>
</dbReference>
<evidence type="ECO:0000313" key="1">
    <source>
        <dbReference type="EMBL" id="KAG2571397.1"/>
    </source>
</evidence>
<dbReference type="AlphaFoldDB" id="A0A8T0Q8Y4"/>
<proteinExistence type="predicted"/>
<gene>
    <name evidence="1" type="ORF">PVAP13_7KG013846</name>
</gene>
<sequence>MQNLLTKKYLLVVHNLDRPIKPIVLEDTTEGLWLPAPWWKHSFWIVSTTSQDVYDRSNKPDEPRVIESFAGDDILILTLHSLEQAAKYISVAVGHGEEKYWHHVAVQCFHYATMLLLIPCSSNVDPPKCDAQADVSSDVLIRQWAAQGILPVMKPSVQEKMGEDTDGYHCQYYGDDIYQLGNVILEAFREYSLLLAAFFSCNER</sequence>
<keyword evidence="2" id="KW-1185">Reference proteome</keyword>